<gene>
    <name evidence="7" type="ORF">EDS130_LOCUS36108</name>
</gene>
<feature type="transmembrane region" description="Helical" evidence="5">
    <location>
        <begin position="35"/>
        <end position="57"/>
    </location>
</feature>
<evidence type="ECO:0000256" key="4">
    <source>
        <dbReference type="ARBA" id="ARBA00023136"/>
    </source>
</evidence>
<dbReference type="SUPFAM" id="SSF81321">
    <property type="entry name" value="Family A G protein-coupled receptor-like"/>
    <property type="match status" value="1"/>
</dbReference>
<comment type="caution">
    <text evidence="7">The sequence shown here is derived from an EMBL/GenBank/DDBJ whole genome shotgun (WGS) entry which is preliminary data.</text>
</comment>
<protein>
    <recommendedName>
        <fullName evidence="6">G-protein coupled receptors family 1 profile domain-containing protein</fullName>
    </recommendedName>
</protein>
<organism evidence="7 8">
    <name type="scientific">Adineta ricciae</name>
    <name type="common">Rotifer</name>
    <dbReference type="NCBI Taxonomy" id="249248"/>
    <lineage>
        <taxon>Eukaryota</taxon>
        <taxon>Metazoa</taxon>
        <taxon>Spiralia</taxon>
        <taxon>Gnathifera</taxon>
        <taxon>Rotifera</taxon>
        <taxon>Eurotatoria</taxon>
        <taxon>Bdelloidea</taxon>
        <taxon>Adinetida</taxon>
        <taxon>Adinetidae</taxon>
        <taxon>Adineta</taxon>
    </lineage>
</organism>
<evidence type="ECO:0000256" key="5">
    <source>
        <dbReference type="SAM" id="Phobius"/>
    </source>
</evidence>
<evidence type="ECO:0000313" key="8">
    <source>
        <dbReference type="Proteomes" id="UP000663852"/>
    </source>
</evidence>
<dbReference type="AlphaFoldDB" id="A0A815L7I0"/>
<keyword evidence="2 5" id="KW-0812">Transmembrane</keyword>
<comment type="subcellular location">
    <subcellularLocation>
        <location evidence="1">Membrane</location>
    </subcellularLocation>
</comment>
<dbReference type="EMBL" id="CAJNOJ010000329">
    <property type="protein sequence ID" value="CAF1402438.1"/>
    <property type="molecule type" value="Genomic_DNA"/>
</dbReference>
<proteinExistence type="predicted"/>
<sequence length="218" mass="24779">MTATCLFLSTLDRCLSTSRNVRYRQLSNLSFAKQLLIITMLFLLISSIFCLIVYDLYNDMCISAPGLGTIAVIVYANIFISLIPHGGMLICGIITSIHMRQMRNRIDISSDAGNPTPAVQRMNRQLLILIFIQASVEIILEVQRNISATYNLITSSVEKGIEQQQIEYFVTQLSIILYTVKHGISFYIYCACSSMFRKNCRKSIKSLFNRCCCFNQHN</sequence>
<dbReference type="GO" id="GO:0016020">
    <property type="term" value="C:membrane"/>
    <property type="evidence" value="ECO:0007669"/>
    <property type="project" value="UniProtKB-SubCell"/>
</dbReference>
<feature type="domain" description="G-protein coupled receptors family 1 profile" evidence="6">
    <location>
        <begin position="1"/>
        <end position="189"/>
    </location>
</feature>
<dbReference type="InterPro" id="IPR017452">
    <property type="entry name" value="GPCR_Rhodpsn_7TM"/>
</dbReference>
<evidence type="ECO:0000313" key="7">
    <source>
        <dbReference type="EMBL" id="CAF1402438.1"/>
    </source>
</evidence>
<evidence type="ECO:0000259" key="6">
    <source>
        <dbReference type="PROSITE" id="PS50262"/>
    </source>
</evidence>
<keyword evidence="3 5" id="KW-1133">Transmembrane helix</keyword>
<reference evidence="7" key="1">
    <citation type="submission" date="2021-02" db="EMBL/GenBank/DDBJ databases">
        <authorList>
            <person name="Nowell W R."/>
        </authorList>
    </citation>
    <scope>NUCLEOTIDE SEQUENCE</scope>
</reference>
<dbReference type="Gene3D" id="1.20.1070.10">
    <property type="entry name" value="Rhodopsin 7-helix transmembrane proteins"/>
    <property type="match status" value="1"/>
</dbReference>
<evidence type="ECO:0000256" key="2">
    <source>
        <dbReference type="ARBA" id="ARBA00022692"/>
    </source>
</evidence>
<dbReference type="PROSITE" id="PS50262">
    <property type="entry name" value="G_PROTEIN_RECEP_F1_2"/>
    <property type="match status" value="1"/>
</dbReference>
<dbReference type="Proteomes" id="UP000663852">
    <property type="component" value="Unassembled WGS sequence"/>
</dbReference>
<feature type="transmembrane region" description="Helical" evidence="5">
    <location>
        <begin position="69"/>
        <end position="95"/>
    </location>
</feature>
<keyword evidence="4 5" id="KW-0472">Membrane</keyword>
<evidence type="ECO:0000256" key="3">
    <source>
        <dbReference type="ARBA" id="ARBA00022989"/>
    </source>
</evidence>
<accession>A0A815L7I0</accession>
<evidence type="ECO:0000256" key="1">
    <source>
        <dbReference type="ARBA" id="ARBA00004370"/>
    </source>
</evidence>
<name>A0A815L7I0_ADIRI</name>